<protein>
    <submittedName>
        <fullName evidence="2">Haem-NO-binding</fullName>
    </submittedName>
</protein>
<evidence type="ECO:0000313" key="2">
    <source>
        <dbReference type="EMBL" id="SEK05221.1"/>
    </source>
</evidence>
<organism evidence="2 3">
    <name type="scientific">Marinovum algicola</name>
    <dbReference type="NCBI Taxonomy" id="42444"/>
    <lineage>
        <taxon>Bacteria</taxon>
        <taxon>Pseudomonadati</taxon>
        <taxon>Pseudomonadota</taxon>
        <taxon>Alphaproteobacteria</taxon>
        <taxon>Rhodobacterales</taxon>
        <taxon>Roseobacteraceae</taxon>
        <taxon>Marinovum</taxon>
    </lineage>
</organism>
<dbReference type="RefSeq" id="WP_074838974.1">
    <property type="nucleotide sequence ID" value="NZ_CBDCHJ010000006.1"/>
</dbReference>
<evidence type="ECO:0000259" key="1">
    <source>
        <dbReference type="Pfam" id="PF07700"/>
    </source>
</evidence>
<dbReference type="InterPro" id="IPR011644">
    <property type="entry name" value="Heme_NO-bd"/>
</dbReference>
<dbReference type="Gene3D" id="3.90.1520.10">
    <property type="entry name" value="H-NOX domain"/>
    <property type="match status" value="1"/>
</dbReference>
<dbReference type="EMBL" id="FNYY01000021">
    <property type="protein sequence ID" value="SEK05221.1"/>
    <property type="molecule type" value="Genomic_DNA"/>
</dbReference>
<evidence type="ECO:0000313" key="3">
    <source>
        <dbReference type="Proteomes" id="UP000182932"/>
    </source>
</evidence>
<gene>
    <name evidence="2" type="ORF">SAMN04487940_12162</name>
</gene>
<dbReference type="Proteomes" id="UP000182932">
    <property type="component" value="Unassembled WGS sequence"/>
</dbReference>
<dbReference type="InterPro" id="IPR024096">
    <property type="entry name" value="NO_sig/Golgi_transp_ligand-bd"/>
</dbReference>
<name>A0A975ZQF8_9RHOB</name>
<sequence length="181" mass="20086">MKGMVFTELLSMAEHALGEAAVDDILDGLALDNDGAYSAVGNYSCGELMRIVGAISDHTAIPVPELQRRFGQWVHGRFVEGYPAFFADKPNALAMLDAIENEVHVEVRKLYPDAELPTFETEWHGMRALTMTYRSDRPLVPFCHGMIEACVAHFRQPAEITVTEIGDDHARAARFHVQLTG</sequence>
<dbReference type="GO" id="GO:0020037">
    <property type="term" value="F:heme binding"/>
    <property type="evidence" value="ECO:0007669"/>
    <property type="project" value="InterPro"/>
</dbReference>
<feature type="domain" description="Heme NO-binding" evidence="1">
    <location>
        <begin position="2"/>
        <end position="161"/>
    </location>
</feature>
<proteinExistence type="predicted"/>
<dbReference type="Pfam" id="PF07700">
    <property type="entry name" value="HNOB"/>
    <property type="match status" value="1"/>
</dbReference>
<reference evidence="2 3" key="1">
    <citation type="submission" date="2016-10" db="EMBL/GenBank/DDBJ databases">
        <authorList>
            <person name="Varghese N."/>
            <person name="Submissions S."/>
        </authorList>
    </citation>
    <scope>NUCLEOTIDE SEQUENCE [LARGE SCALE GENOMIC DNA]</scope>
    <source>
        <strain evidence="2 3">FF3</strain>
    </source>
</reference>
<keyword evidence="3" id="KW-1185">Reference proteome</keyword>
<dbReference type="AlphaFoldDB" id="A0A975ZQF8"/>
<dbReference type="SUPFAM" id="SSF111126">
    <property type="entry name" value="Ligand-binding domain in the NO signalling and Golgi transport"/>
    <property type="match status" value="1"/>
</dbReference>
<dbReference type="InterPro" id="IPR038158">
    <property type="entry name" value="H-NOX_domain_sf"/>
</dbReference>
<accession>A0A975ZQF8</accession>
<comment type="caution">
    <text evidence="2">The sequence shown here is derived from an EMBL/GenBank/DDBJ whole genome shotgun (WGS) entry which is preliminary data.</text>
</comment>
<dbReference type="GeneID" id="80820452"/>